<comment type="caution">
    <text evidence="2">The sequence shown here is derived from an EMBL/GenBank/DDBJ whole genome shotgun (WGS) entry which is preliminary data.</text>
</comment>
<dbReference type="EMBL" id="JANPWB010000016">
    <property type="protein sequence ID" value="KAJ1081308.1"/>
    <property type="molecule type" value="Genomic_DNA"/>
</dbReference>
<feature type="region of interest" description="Disordered" evidence="1">
    <location>
        <begin position="47"/>
        <end position="67"/>
    </location>
</feature>
<keyword evidence="3" id="KW-1185">Reference proteome</keyword>
<organism evidence="2 3">
    <name type="scientific">Pleurodeles waltl</name>
    <name type="common">Iberian ribbed newt</name>
    <dbReference type="NCBI Taxonomy" id="8319"/>
    <lineage>
        <taxon>Eukaryota</taxon>
        <taxon>Metazoa</taxon>
        <taxon>Chordata</taxon>
        <taxon>Craniata</taxon>
        <taxon>Vertebrata</taxon>
        <taxon>Euteleostomi</taxon>
        <taxon>Amphibia</taxon>
        <taxon>Batrachia</taxon>
        <taxon>Caudata</taxon>
        <taxon>Salamandroidea</taxon>
        <taxon>Salamandridae</taxon>
        <taxon>Pleurodelinae</taxon>
        <taxon>Pleurodeles</taxon>
    </lineage>
</organism>
<dbReference type="Proteomes" id="UP001066276">
    <property type="component" value="Chromosome 12"/>
</dbReference>
<dbReference type="AlphaFoldDB" id="A0AAV7KR38"/>
<name>A0AAV7KR38_PLEWA</name>
<evidence type="ECO:0000313" key="2">
    <source>
        <dbReference type="EMBL" id="KAJ1081308.1"/>
    </source>
</evidence>
<proteinExistence type="predicted"/>
<gene>
    <name evidence="2" type="ORF">NDU88_001490</name>
</gene>
<sequence>MEAGLPRRQGIDNGAPVPLPGSKSRAVSGCLRHPTLTIGPLDMRWVRNHDPESAAGPRVHPTQVPKDGVCKRGIVHTPAAVADPLTGDGARRCSRPRCHDAQITAGSSST</sequence>
<reference evidence="2" key="1">
    <citation type="journal article" date="2022" name="bioRxiv">
        <title>Sequencing and chromosome-scale assembly of the giantPleurodeles waltlgenome.</title>
        <authorList>
            <person name="Brown T."/>
            <person name="Elewa A."/>
            <person name="Iarovenko S."/>
            <person name="Subramanian E."/>
            <person name="Araus A.J."/>
            <person name="Petzold A."/>
            <person name="Susuki M."/>
            <person name="Suzuki K.-i.T."/>
            <person name="Hayashi T."/>
            <person name="Toyoda A."/>
            <person name="Oliveira C."/>
            <person name="Osipova E."/>
            <person name="Leigh N.D."/>
            <person name="Simon A."/>
            <person name="Yun M.H."/>
        </authorList>
    </citation>
    <scope>NUCLEOTIDE SEQUENCE</scope>
    <source>
        <strain evidence="2">20211129_DDA</strain>
        <tissue evidence="2">Liver</tissue>
    </source>
</reference>
<feature type="region of interest" description="Disordered" evidence="1">
    <location>
        <begin position="1"/>
        <end position="30"/>
    </location>
</feature>
<protein>
    <submittedName>
        <fullName evidence="2">Uncharacterized protein</fullName>
    </submittedName>
</protein>
<evidence type="ECO:0000313" key="3">
    <source>
        <dbReference type="Proteomes" id="UP001066276"/>
    </source>
</evidence>
<accession>A0AAV7KR38</accession>
<evidence type="ECO:0000256" key="1">
    <source>
        <dbReference type="SAM" id="MobiDB-lite"/>
    </source>
</evidence>